<feature type="compositionally biased region" description="Low complexity" evidence="1">
    <location>
        <begin position="147"/>
        <end position="169"/>
    </location>
</feature>
<evidence type="ECO:0000256" key="1">
    <source>
        <dbReference type="SAM" id="MobiDB-lite"/>
    </source>
</evidence>
<feature type="compositionally biased region" description="Basic and acidic residues" evidence="1">
    <location>
        <begin position="131"/>
        <end position="144"/>
    </location>
</feature>
<dbReference type="AlphaFoldDB" id="A0A168PMG9"/>
<feature type="compositionally biased region" description="Basic and acidic residues" evidence="1">
    <location>
        <begin position="257"/>
        <end position="271"/>
    </location>
</feature>
<feature type="compositionally biased region" description="Basic and acidic residues" evidence="1">
    <location>
        <begin position="75"/>
        <end position="84"/>
    </location>
</feature>
<dbReference type="Proteomes" id="UP000078561">
    <property type="component" value="Unassembled WGS sequence"/>
</dbReference>
<gene>
    <name evidence="2" type="primary">ABSGL_08437.1 scaffold 10128</name>
</gene>
<reference evidence="2" key="1">
    <citation type="submission" date="2016-04" db="EMBL/GenBank/DDBJ databases">
        <authorList>
            <person name="Evans L.H."/>
            <person name="Alamgir A."/>
            <person name="Owens N."/>
            <person name="Weber N.D."/>
            <person name="Virtaneva K."/>
            <person name="Barbian K."/>
            <person name="Babar A."/>
            <person name="Rosenke K."/>
        </authorList>
    </citation>
    <scope>NUCLEOTIDE SEQUENCE [LARGE SCALE GENOMIC DNA]</scope>
    <source>
        <strain evidence="2">CBS 101.48</strain>
    </source>
</reference>
<dbReference type="OMA" id="TEWDEAE"/>
<evidence type="ECO:0000313" key="3">
    <source>
        <dbReference type="Proteomes" id="UP000078561"/>
    </source>
</evidence>
<name>A0A168PMG9_ABSGL</name>
<feature type="region of interest" description="Disordered" evidence="1">
    <location>
        <begin position="1"/>
        <end position="443"/>
    </location>
</feature>
<feature type="compositionally biased region" description="Basic and acidic residues" evidence="1">
    <location>
        <begin position="194"/>
        <end position="215"/>
    </location>
</feature>
<dbReference type="EMBL" id="LT553932">
    <property type="protein sequence ID" value="SAM02634.1"/>
    <property type="molecule type" value="Genomic_DNA"/>
</dbReference>
<dbReference type="STRING" id="4829.A0A168PMG9"/>
<feature type="compositionally biased region" description="Low complexity" evidence="1">
    <location>
        <begin position="431"/>
        <end position="443"/>
    </location>
</feature>
<feature type="compositionally biased region" description="Low complexity" evidence="1">
    <location>
        <begin position="34"/>
        <end position="46"/>
    </location>
</feature>
<dbReference type="InParanoid" id="A0A168PMG9"/>
<organism evidence="2">
    <name type="scientific">Absidia glauca</name>
    <name type="common">Pin mould</name>
    <dbReference type="NCBI Taxonomy" id="4829"/>
    <lineage>
        <taxon>Eukaryota</taxon>
        <taxon>Fungi</taxon>
        <taxon>Fungi incertae sedis</taxon>
        <taxon>Mucoromycota</taxon>
        <taxon>Mucoromycotina</taxon>
        <taxon>Mucoromycetes</taxon>
        <taxon>Mucorales</taxon>
        <taxon>Cunninghamellaceae</taxon>
        <taxon>Absidia</taxon>
    </lineage>
</organism>
<protein>
    <submittedName>
        <fullName evidence="2">Uncharacterized protein</fullName>
    </submittedName>
</protein>
<proteinExistence type="predicted"/>
<keyword evidence="3" id="KW-1185">Reference proteome</keyword>
<feature type="compositionally biased region" description="Basic and acidic residues" evidence="1">
    <location>
        <begin position="412"/>
        <end position="429"/>
    </location>
</feature>
<feature type="compositionally biased region" description="Basic and acidic residues" evidence="1">
    <location>
        <begin position="109"/>
        <end position="118"/>
    </location>
</feature>
<feature type="compositionally biased region" description="Basic and acidic residues" evidence="1">
    <location>
        <begin position="281"/>
        <end position="292"/>
    </location>
</feature>
<accession>A0A168PMG9</accession>
<sequence>MSTENTKADLPVADNTATTTTAAEQVAESPAAVTETTPEATTTTTNDETKDGEDTNGAANATEETTEEPAAAAVKSEEAKDEPTKPAPSPSRSGTKRLSMFLSKAKKSLVPEKDEKKSASPPAPTSAETKALPEDPKPVAKEEPQEQEAPAADETTEPAPTSEAEPVASTSDDKQEKRKSKFLNGFFKKVTTPTKEEKEREIKTDDKPEAAKEDANAAQEETPATEESADAHAAEEAAPEEPVVAETSAPAVPPKDTAPKNKETNVVDQIKRHSLVSKWFGKKEKASAHEEAPSASTRSDYAPVIPEPAATEPITTDDTPAEEPSNDVTEAPKEETSAPQPEEEEPTTDAPKEETVAKQPSPEKPSRSGSPLGRRLTQILRGFPKKDKKEKKAPAAEEEAKTPVEEEAAAAAKEEVPAAPEDHQNEPKAEAPAVTTPTVQATA</sequence>
<evidence type="ECO:0000313" key="2">
    <source>
        <dbReference type="EMBL" id="SAM02634.1"/>
    </source>
</evidence>
<feature type="compositionally biased region" description="Basic and acidic residues" evidence="1">
    <location>
        <begin position="384"/>
        <end position="404"/>
    </location>
</feature>
<feature type="compositionally biased region" description="Low complexity" evidence="1">
    <location>
        <begin position="240"/>
        <end position="250"/>
    </location>
</feature>
<feature type="compositionally biased region" description="Low complexity" evidence="1">
    <location>
        <begin position="55"/>
        <end position="73"/>
    </location>
</feature>
<dbReference type="OrthoDB" id="2291088at2759"/>